<gene>
    <name evidence="2" type="ORF">KIPB_006955</name>
</gene>
<reference evidence="2 3" key="1">
    <citation type="journal article" date="2018" name="PLoS ONE">
        <title>The draft genome of Kipferlia bialata reveals reductive genome evolution in fornicate parasites.</title>
        <authorList>
            <person name="Tanifuji G."/>
            <person name="Takabayashi S."/>
            <person name="Kume K."/>
            <person name="Takagi M."/>
            <person name="Nakayama T."/>
            <person name="Kamikawa R."/>
            <person name="Inagaki Y."/>
            <person name="Hashimoto T."/>
        </authorList>
    </citation>
    <scope>NUCLEOTIDE SEQUENCE [LARGE SCALE GENOMIC DNA]</scope>
    <source>
        <strain evidence="2">NY0173</strain>
    </source>
</reference>
<organism evidence="2 3">
    <name type="scientific">Kipferlia bialata</name>
    <dbReference type="NCBI Taxonomy" id="797122"/>
    <lineage>
        <taxon>Eukaryota</taxon>
        <taxon>Metamonada</taxon>
        <taxon>Carpediemonas-like organisms</taxon>
        <taxon>Kipferlia</taxon>
    </lineage>
</organism>
<evidence type="ECO:0000313" key="2">
    <source>
        <dbReference type="EMBL" id="GCA62959.1"/>
    </source>
</evidence>
<dbReference type="Proteomes" id="UP000265618">
    <property type="component" value="Unassembled WGS sequence"/>
</dbReference>
<evidence type="ECO:0000256" key="1">
    <source>
        <dbReference type="SAM" id="MobiDB-lite"/>
    </source>
</evidence>
<evidence type="ECO:0000313" key="3">
    <source>
        <dbReference type="Proteomes" id="UP000265618"/>
    </source>
</evidence>
<proteinExistence type="predicted"/>
<protein>
    <submittedName>
        <fullName evidence="2">Uncharacterized protein</fullName>
    </submittedName>
</protein>
<feature type="compositionally biased region" description="Basic and acidic residues" evidence="1">
    <location>
        <begin position="174"/>
        <end position="188"/>
    </location>
</feature>
<name>A0A391NWX1_9EUKA</name>
<keyword evidence="3" id="KW-1185">Reference proteome</keyword>
<feature type="compositionally biased region" description="Pro residues" evidence="1">
    <location>
        <begin position="139"/>
        <end position="148"/>
    </location>
</feature>
<comment type="caution">
    <text evidence="2">The sequence shown here is derived from an EMBL/GenBank/DDBJ whole genome shotgun (WGS) entry which is preliminary data.</text>
</comment>
<dbReference type="EMBL" id="BDIP01001876">
    <property type="protein sequence ID" value="GCA62959.1"/>
    <property type="molecule type" value="Genomic_DNA"/>
</dbReference>
<dbReference type="AlphaFoldDB" id="A0A391NWX1"/>
<accession>A0A391NWX1</accession>
<feature type="region of interest" description="Disordered" evidence="1">
    <location>
        <begin position="110"/>
        <end position="195"/>
    </location>
</feature>
<feature type="compositionally biased region" description="Low complexity" evidence="1">
    <location>
        <begin position="149"/>
        <end position="168"/>
    </location>
</feature>
<sequence length="195" mass="21250">MSTLPRVATEAECLCPVKRELDYAGALLEQSRIDTSLSNPSRGALCLEMRTVSTHLESMLGWTCNVSDENYRNINDTLKELWSEIHRDVAPRGAGSLSMHRSHTLATIHHTPGQAPSQAEPRAEQDSVECVTSAIPDMPSHPPRPSHPSAPASASASASASMRRAASAVHLSQRKRESPRGQRGRESSGKVVHWK</sequence>